<dbReference type="InterPro" id="IPR002942">
    <property type="entry name" value="S4_RNA-bd"/>
</dbReference>
<keyword evidence="2 5" id="KW-0413">Isomerase</keyword>
<dbReference type="AlphaFoldDB" id="A0A2K1P461"/>
<comment type="catalytic activity">
    <reaction evidence="5">
        <text>a uridine in RNA = a pseudouridine in RNA</text>
        <dbReference type="Rhea" id="RHEA:48348"/>
        <dbReference type="Rhea" id="RHEA-COMP:12068"/>
        <dbReference type="Rhea" id="RHEA-COMP:12069"/>
        <dbReference type="ChEBI" id="CHEBI:65314"/>
        <dbReference type="ChEBI" id="CHEBI:65315"/>
    </reaction>
</comment>
<evidence type="ECO:0000256" key="3">
    <source>
        <dbReference type="PIRSR" id="PIRSR606225-1"/>
    </source>
</evidence>
<dbReference type="Pfam" id="PF00849">
    <property type="entry name" value="PseudoU_synth_2"/>
    <property type="match status" value="1"/>
</dbReference>
<evidence type="ECO:0000313" key="8">
    <source>
        <dbReference type="Proteomes" id="UP000236434"/>
    </source>
</evidence>
<keyword evidence="4" id="KW-0694">RNA-binding</keyword>
<dbReference type="Proteomes" id="UP000236434">
    <property type="component" value="Unassembled WGS sequence"/>
</dbReference>
<feature type="domain" description="RNA-binding S4" evidence="6">
    <location>
        <begin position="15"/>
        <end position="84"/>
    </location>
</feature>
<dbReference type="SUPFAM" id="SSF55120">
    <property type="entry name" value="Pseudouridine synthase"/>
    <property type="match status" value="1"/>
</dbReference>
<accession>A0A2K1P461</accession>
<dbReference type="CDD" id="cd00165">
    <property type="entry name" value="S4"/>
    <property type="match status" value="1"/>
</dbReference>
<dbReference type="EC" id="5.4.99.-" evidence="5"/>
<feature type="active site" evidence="3">
    <location>
        <position position="144"/>
    </location>
</feature>
<dbReference type="PANTHER" id="PTHR21600">
    <property type="entry name" value="MITOCHONDRIAL RNA PSEUDOURIDINE SYNTHASE"/>
    <property type="match status" value="1"/>
</dbReference>
<dbReference type="EMBL" id="AZRL01000004">
    <property type="protein sequence ID" value="PNR97574.1"/>
    <property type="molecule type" value="Genomic_DNA"/>
</dbReference>
<dbReference type="OrthoDB" id="9807829at2"/>
<dbReference type="RefSeq" id="WP_103066394.1">
    <property type="nucleotide sequence ID" value="NZ_AZRL01000004.1"/>
</dbReference>
<comment type="caution">
    <text evidence="7">The sequence shown here is derived from an EMBL/GenBank/DDBJ whole genome shotgun (WGS) entry which is preliminary data.</text>
</comment>
<gene>
    <name evidence="7" type="ORF">X929_02095</name>
</gene>
<evidence type="ECO:0000256" key="4">
    <source>
        <dbReference type="PROSITE-ProRule" id="PRU00182"/>
    </source>
</evidence>
<evidence type="ECO:0000313" key="7">
    <source>
        <dbReference type="EMBL" id="PNR97574.1"/>
    </source>
</evidence>
<evidence type="ECO:0000259" key="6">
    <source>
        <dbReference type="SMART" id="SM00363"/>
    </source>
</evidence>
<comment type="function">
    <text evidence="5">Responsible for synthesis of pseudouridine from uracil.</text>
</comment>
<dbReference type="InterPro" id="IPR050188">
    <property type="entry name" value="RluA_PseudoU_synthase"/>
</dbReference>
<comment type="similarity">
    <text evidence="1 5">Belongs to the pseudouridine synthase RluA family.</text>
</comment>
<evidence type="ECO:0000256" key="1">
    <source>
        <dbReference type="ARBA" id="ARBA00010876"/>
    </source>
</evidence>
<organism evidence="7 8">
    <name type="scientific">Petrotoga olearia DSM 13574</name>
    <dbReference type="NCBI Taxonomy" id="1122955"/>
    <lineage>
        <taxon>Bacteria</taxon>
        <taxon>Thermotogati</taxon>
        <taxon>Thermotogota</taxon>
        <taxon>Thermotogae</taxon>
        <taxon>Petrotogales</taxon>
        <taxon>Petrotogaceae</taxon>
        <taxon>Petrotoga</taxon>
    </lineage>
</organism>
<dbReference type="CDD" id="cd02869">
    <property type="entry name" value="PseudoU_synth_RluA_like"/>
    <property type="match status" value="1"/>
</dbReference>
<evidence type="ECO:0000256" key="2">
    <source>
        <dbReference type="ARBA" id="ARBA00023235"/>
    </source>
</evidence>
<protein>
    <recommendedName>
        <fullName evidence="5">Pseudouridine synthase</fullName>
        <ecNumber evidence="5">5.4.99.-</ecNumber>
    </recommendedName>
</protein>
<dbReference type="GO" id="GO:0003723">
    <property type="term" value="F:RNA binding"/>
    <property type="evidence" value="ECO:0007669"/>
    <property type="project" value="UniProtKB-KW"/>
</dbReference>
<sequence length="319" mass="36971">MEKRIYKVEKDDDQKRLDVYIVEKIPIEISRNLVQNAITKGQITVNGTQKKPHYKVKQGDEIQIDFHELVEETKEEEILPENIPLNILYEDAELIVINKPAGLIVHPTPNIKSGTLVNALMYHVRDLDRTMQDSNRLGIVHRLDKETSGVMVVAKTSFSYHLLSKEFKERMTTKYYLAVIEGTLKEKEGEINLPLGRHPVLRHKRAVVYDGREAVTEYKALKEFENHATLVWIRLKTGRTHQIRVHFKYLGNPIIGDSLYGKNKIDKNLQISVNRQMLHALKLGFYHPKTKEWMEFLAPLPEDFKNLLITLTNLDGQNS</sequence>
<dbReference type="SMART" id="SM00363">
    <property type="entry name" value="S4"/>
    <property type="match status" value="1"/>
</dbReference>
<dbReference type="Gene3D" id="3.30.2350.10">
    <property type="entry name" value="Pseudouridine synthase"/>
    <property type="match status" value="1"/>
</dbReference>
<reference evidence="7 8" key="1">
    <citation type="submission" date="2013-12" db="EMBL/GenBank/DDBJ databases">
        <title>Comparative genomics of Petrotoga isolates.</title>
        <authorList>
            <person name="Nesbo C.L."/>
            <person name="Charchuk R."/>
            <person name="Chow K."/>
        </authorList>
    </citation>
    <scope>NUCLEOTIDE SEQUENCE [LARGE SCALE GENOMIC DNA]</scope>
    <source>
        <strain evidence="7 8">DSM 13574</strain>
    </source>
</reference>
<dbReference type="InterPro" id="IPR006224">
    <property type="entry name" value="PsdUridine_synth_RluA-like_CS"/>
</dbReference>
<dbReference type="Gene3D" id="3.10.290.10">
    <property type="entry name" value="RNA-binding S4 domain"/>
    <property type="match status" value="1"/>
</dbReference>
<dbReference type="InterPro" id="IPR006145">
    <property type="entry name" value="PsdUridine_synth_RsuA/RluA"/>
</dbReference>
<dbReference type="InterPro" id="IPR036986">
    <property type="entry name" value="S4_RNA-bd_sf"/>
</dbReference>
<dbReference type="PROSITE" id="PS50889">
    <property type="entry name" value="S4"/>
    <property type="match status" value="1"/>
</dbReference>
<proteinExistence type="inferred from homology"/>
<dbReference type="GO" id="GO:0000455">
    <property type="term" value="P:enzyme-directed rRNA pseudouridine synthesis"/>
    <property type="evidence" value="ECO:0007669"/>
    <property type="project" value="UniProtKB-ARBA"/>
</dbReference>
<dbReference type="InterPro" id="IPR006225">
    <property type="entry name" value="PsdUridine_synth_RluC/D"/>
</dbReference>
<dbReference type="GO" id="GO:0120159">
    <property type="term" value="F:rRNA pseudouridine synthase activity"/>
    <property type="evidence" value="ECO:0007669"/>
    <property type="project" value="UniProtKB-ARBA"/>
</dbReference>
<name>A0A2K1P461_9BACT</name>
<dbReference type="Pfam" id="PF01479">
    <property type="entry name" value="S4"/>
    <property type="match status" value="1"/>
</dbReference>
<dbReference type="InterPro" id="IPR020103">
    <property type="entry name" value="PsdUridine_synth_cat_dom_sf"/>
</dbReference>
<dbReference type="SUPFAM" id="SSF55174">
    <property type="entry name" value="Alpha-L RNA-binding motif"/>
    <property type="match status" value="1"/>
</dbReference>
<dbReference type="PANTHER" id="PTHR21600:SF44">
    <property type="entry name" value="RIBOSOMAL LARGE SUBUNIT PSEUDOURIDINE SYNTHASE D"/>
    <property type="match status" value="1"/>
</dbReference>
<evidence type="ECO:0000256" key="5">
    <source>
        <dbReference type="RuleBase" id="RU362028"/>
    </source>
</evidence>
<dbReference type="NCBIfam" id="TIGR00005">
    <property type="entry name" value="rluA_subfam"/>
    <property type="match status" value="1"/>
</dbReference>
<dbReference type="PROSITE" id="PS01129">
    <property type="entry name" value="PSI_RLU"/>
    <property type="match status" value="1"/>
</dbReference>